<sequence length="60" mass="6804">METVGNNSLDISQISPKVKELIKQYAAVNNCTQAEMLEYIVLEWNTQQSESERPSGDEDE</sequence>
<reference evidence="1 2" key="1">
    <citation type="submission" date="2017-06" db="EMBL/GenBank/DDBJ databases">
        <title>Genome sequencing of cyanobaciteial culture collection at National Institute for Environmental Studies (NIES).</title>
        <authorList>
            <person name="Hirose Y."/>
            <person name="Shimura Y."/>
            <person name="Fujisawa T."/>
            <person name="Nakamura Y."/>
            <person name="Kawachi M."/>
        </authorList>
    </citation>
    <scope>NUCLEOTIDE SEQUENCE [LARGE SCALE GENOMIC DNA]</scope>
    <source>
        <strain evidence="1 2">NIES-23</strain>
    </source>
</reference>
<name>A0A1Z4KTW0_ANAVA</name>
<evidence type="ECO:0000313" key="2">
    <source>
        <dbReference type="Proteomes" id="UP000217507"/>
    </source>
</evidence>
<proteinExistence type="predicted"/>
<organism evidence="1 2">
    <name type="scientific">Trichormus variabilis NIES-23</name>
    <dbReference type="NCBI Taxonomy" id="1973479"/>
    <lineage>
        <taxon>Bacteria</taxon>
        <taxon>Bacillati</taxon>
        <taxon>Cyanobacteriota</taxon>
        <taxon>Cyanophyceae</taxon>
        <taxon>Nostocales</taxon>
        <taxon>Nostocaceae</taxon>
        <taxon>Trichormus</taxon>
    </lineage>
</organism>
<dbReference type="Proteomes" id="UP000217507">
    <property type="component" value="Chromosome"/>
</dbReference>
<protein>
    <submittedName>
        <fullName evidence="1">Uncharacterized protein</fullName>
    </submittedName>
</protein>
<gene>
    <name evidence="1" type="ORF">NIES23_52850</name>
</gene>
<dbReference type="EMBL" id="AP018216">
    <property type="protein sequence ID" value="BAY72460.1"/>
    <property type="molecule type" value="Genomic_DNA"/>
</dbReference>
<evidence type="ECO:0000313" key="1">
    <source>
        <dbReference type="EMBL" id="BAY72460.1"/>
    </source>
</evidence>
<dbReference type="AlphaFoldDB" id="A0A1Z4KTW0"/>
<accession>A0A1Z4KTW0</accession>